<organism evidence="1 2">
    <name type="scientific">Rhizophagus irregularis</name>
    <dbReference type="NCBI Taxonomy" id="588596"/>
    <lineage>
        <taxon>Eukaryota</taxon>
        <taxon>Fungi</taxon>
        <taxon>Fungi incertae sedis</taxon>
        <taxon>Mucoromycota</taxon>
        <taxon>Glomeromycotina</taxon>
        <taxon>Glomeromycetes</taxon>
        <taxon>Glomerales</taxon>
        <taxon>Glomeraceae</taxon>
        <taxon>Rhizophagus</taxon>
    </lineage>
</organism>
<comment type="caution">
    <text evidence="1">The sequence shown here is derived from an EMBL/GenBank/DDBJ whole genome shotgun (WGS) entry which is preliminary data.</text>
</comment>
<evidence type="ECO:0000313" key="2">
    <source>
        <dbReference type="Proteomes" id="UP000233469"/>
    </source>
</evidence>
<gene>
    <name evidence="1" type="ORF">RhiirC2_795410</name>
</gene>
<protein>
    <submittedName>
        <fullName evidence="1">Uncharacterized protein</fullName>
    </submittedName>
</protein>
<dbReference type="AlphaFoldDB" id="A0A2N1MBQ5"/>
<sequence>MPEAIVPVFLYKKTPELLVPVFLYKKTPELLVLVFFVFKSIRIAELRATNCNSTPKSAILRNLKIICRFILICMAEKKSDQLHNQLNNIAYIVAFIVLHQQSYRTVTYATFSGIAFIYEFISLELQAISTIWVSLILTEIHYITLPGLSIKRSEYLYVKTVEYLISVKTEHLMAGSVIYQGLEENPWISKDELKGVVEKVVNLIKKLVLLK</sequence>
<dbReference type="VEuPathDB" id="FungiDB:FUN_010263"/>
<reference evidence="1 2" key="2">
    <citation type="submission" date="2017-10" db="EMBL/GenBank/DDBJ databases">
        <title>Extensive intraspecific genome diversity in a model arbuscular mycorrhizal fungus.</title>
        <authorList>
            <person name="Chen E.C.H."/>
            <person name="Morin E."/>
            <person name="Baudet D."/>
            <person name="Noel J."/>
            <person name="Ndikumana S."/>
            <person name="Charron P."/>
            <person name="St-Onge C."/>
            <person name="Giorgi J."/>
            <person name="Grigoriev I.V."/>
            <person name="Roux C."/>
            <person name="Martin F.M."/>
            <person name="Corradi N."/>
        </authorList>
    </citation>
    <scope>NUCLEOTIDE SEQUENCE [LARGE SCALE GENOMIC DNA]</scope>
    <source>
        <strain evidence="1 2">C2</strain>
    </source>
</reference>
<dbReference type="EMBL" id="LLXL01003254">
    <property type="protein sequence ID" value="PKK59039.1"/>
    <property type="molecule type" value="Genomic_DNA"/>
</dbReference>
<dbReference type="VEuPathDB" id="FungiDB:RhiirA1_543237"/>
<reference evidence="1 2" key="1">
    <citation type="submission" date="2016-04" db="EMBL/GenBank/DDBJ databases">
        <title>Genome analyses suggest a sexual origin of heterokaryosis in a supposedly ancient asexual fungus.</title>
        <authorList>
            <person name="Ropars J."/>
            <person name="Sedzielewska K."/>
            <person name="Noel J."/>
            <person name="Charron P."/>
            <person name="Farinelli L."/>
            <person name="Marton T."/>
            <person name="Kruger M."/>
            <person name="Pelin A."/>
            <person name="Brachmann A."/>
            <person name="Corradi N."/>
        </authorList>
    </citation>
    <scope>NUCLEOTIDE SEQUENCE [LARGE SCALE GENOMIC DNA]</scope>
    <source>
        <strain evidence="1 2">C2</strain>
    </source>
</reference>
<proteinExistence type="predicted"/>
<name>A0A2N1MBQ5_9GLOM</name>
<accession>A0A2N1MBQ5</accession>
<dbReference type="VEuPathDB" id="FungiDB:RhiirFUN_021795"/>
<dbReference type="Proteomes" id="UP000233469">
    <property type="component" value="Unassembled WGS sequence"/>
</dbReference>
<evidence type="ECO:0000313" key="1">
    <source>
        <dbReference type="EMBL" id="PKK59039.1"/>
    </source>
</evidence>